<keyword evidence="2" id="KW-1185">Reference proteome</keyword>
<accession>A0A6L7F4F1</accession>
<protein>
    <submittedName>
        <fullName evidence="1">Uncharacterized protein</fullName>
    </submittedName>
</protein>
<organism evidence="1 2">
    <name type="scientific">Nocardioides flavescens</name>
    <dbReference type="NCBI Taxonomy" id="2691959"/>
    <lineage>
        <taxon>Bacteria</taxon>
        <taxon>Bacillati</taxon>
        <taxon>Actinomycetota</taxon>
        <taxon>Actinomycetes</taxon>
        <taxon>Propionibacteriales</taxon>
        <taxon>Nocardioidaceae</taxon>
        <taxon>Nocardioides</taxon>
    </lineage>
</organism>
<sequence>MSYLPNELLSRLVLSRLIAVEFVLDHLVLRFEGDGAKQVTLSCFVFPEIAAFDGSQLRDGDLGYSDRLRSAVGSYVVATQEQMSDGFRIELQNHTIIVRPRQGSLVGPEIALLRGFSDEAWMCWRPGEASFGHLV</sequence>
<evidence type="ECO:0000313" key="2">
    <source>
        <dbReference type="Proteomes" id="UP000473325"/>
    </source>
</evidence>
<dbReference type="EMBL" id="WUEK01000017">
    <property type="protein sequence ID" value="MXG92066.1"/>
    <property type="molecule type" value="Genomic_DNA"/>
</dbReference>
<evidence type="ECO:0000313" key="1">
    <source>
        <dbReference type="EMBL" id="MXG92066.1"/>
    </source>
</evidence>
<gene>
    <name evidence="1" type="ORF">GRQ65_21205</name>
</gene>
<dbReference type="AlphaFoldDB" id="A0A6L7F4F1"/>
<proteinExistence type="predicted"/>
<dbReference type="RefSeq" id="WP_160879999.1">
    <property type="nucleotide sequence ID" value="NZ_WUEK01000017.1"/>
</dbReference>
<comment type="caution">
    <text evidence="1">The sequence shown here is derived from an EMBL/GenBank/DDBJ whole genome shotgun (WGS) entry which is preliminary data.</text>
</comment>
<dbReference type="Proteomes" id="UP000473325">
    <property type="component" value="Unassembled WGS sequence"/>
</dbReference>
<reference evidence="1 2" key="1">
    <citation type="submission" date="2019-12" db="EMBL/GenBank/DDBJ databases">
        <authorList>
            <person name="Kun Z."/>
        </authorList>
    </citation>
    <scope>NUCLEOTIDE SEQUENCE [LARGE SCALE GENOMIC DNA]</scope>
    <source>
        <strain evidence="1 2">YIM 123512</strain>
    </source>
</reference>
<name>A0A6L7F4F1_9ACTN</name>